<dbReference type="EMBL" id="PFNG01000045">
    <property type="protein sequence ID" value="PIZ41698.1"/>
    <property type="molecule type" value="Genomic_DNA"/>
</dbReference>
<accession>A0A2M7T9Y2</accession>
<organism evidence="3 4">
    <name type="scientific">Candidatus Aquicultor secundus</name>
    <dbReference type="NCBI Taxonomy" id="1973895"/>
    <lineage>
        <taxon>Bacteria</taxon>
        <taxon>Bacillati</taxon>
        <taxon>Actinomycetota</taxon>
        <taxon>Candidatus Aquicultoria</taxon>
        <taxon>Candidatus Aquicultorales</taxon>
        <taxon>Candidatus Aquicultoraceae</taxon>
        <taxon>Candidatus Aquicultor</taxon>
    </lineage>
</organism>
<name>A0A2M7T9Y2_9ACTN</name>
<evidence type="ECO:0008006" key="5">
    <source>
        <dbReference type="Google" id="ProtNLM"/>
    </source>
</evidence>
<dbReference type="AlphaFoldDB" id="A0A2M7T9Y2"/>
<dbReference type="RefSeq" id="WP_286678844.1">
    <property type="nucleotide sequence ID" value="NZ_MNXI01000108.1"/>
</dbReference>
<dbReference type="InterPro" id="IPR024485">
    <property type="entry name" value="DUF2680"/>
</dbReference>
<comment type="caution">
    <text evidence="3">The sequence shown here is derived from an EMBL/GenBank/DDBJ whole genome shotgun (WGS) entry which is preliminary data.</text>
</comment>
<dbReference type="Pfam" id="PF10925">
    <property type="entry name" value="DUF2680"/>
    <property type="match status" value="1"/>
</dbReference>
<feature type="compositionally biased region" description="Polar residues" evidence="1">
    <location>
        <begin position="174"/>
        <end position="186"/>
    </location>
</feature>
<feature type="region of interest" description="Disordered" evidence="1">
    <location>
        <begin position="167"/>
        <end position="186"/>
    </location>
</feature>
<protein>
    <recommendedName>
        <fullName evidence="5">DUF2680 domain-containing protein</fullName>
    </recommendedName>
</protein>
<evidence type="ECO:0000313" key="4">
    <source>
        <dbReference type="Proteomes" id="UP000230956"/>
    </source>
</evidence>
<evidence type="ECO:0000313" key="3">
    <source>
        <dbReference type="EMBL" id="PIZ41698.1"/>
    </source>
</evidence>
<proteinExistence type="predicted"/>
<keyword evidence="2" id="KW-0732">Signal</keyword>
<dbReference type="Proteomes" id="UP000230956">
    <property type="component" value="Unassembled WGS sequence"/>
</dbReference>
<feature type="chain" id="PRO_5014954535" description="DUF2680 domain-containing protein" evidence="2">
    <location>
        <begin position="28"/>
        <end position="186"/>
    </location>
</feature>
<evidence type="ECO:0000256" key="1">
    <source>
        <dbReference type="SAM" id="MobiDB-lite"/>
    </source>
</evidence>
<sequence>MSIGKKLLVGMLLVVLAVGAVGSISFAAGKGDTGTATAGFVNGCRGFFGGAVDSLAKLLNLKPDQIIEKRNSGQSLADIAKDRGVSQDKVVSTIMKDRKKFLDERVKAGQITKEQEKLMLDRMESRLNERITDPAVGPGAGCGMGGAGGPGGCGGGPGACGRSGLGVNGGYRNAPSSQTNTPVSNI</sequence>
<reference evidence="4" key="1">
    <citation type="submission" date="2017-09" db="EMBL/GenBank/DDBJ databases">
        <title>Depth-based differentiation of microbial function through sediment-hosted aquifers and enrichment of novel symbionts in the deep terrestrial subsurface.</title>
        <authorList>
            <person name="Probst A.J."/>
            <person name="Ladd B."/>
            <person name="Jarett J.K."/>
            <person name="Geller-Mcgrath D.E."/>
            <person name="Sieber C.M.K."/>
            <person name="Emerson J.B."/>
            <person name="Anantharaman K."/>
            <person name="Thomas B.C."/>
            <person name="Malmstrom R."/>
            <person name="Stieglmeier M."/>
            <person name="Klingl A."/>
            <person name="Woyke T."/>
            <person name="Ryan C.M."/>
            <person name="Banfield J.F."/>
        </authorList>
    </citation>
    <scope>NUCLEOTIDE SEQUENCE [LARGE SCALE GENOMIC DNA]</scope>
</reference>
<evidence type="ECO:0000256" key="2">
    <source>
        <dbReference type="SAM" id="SignalP"/>
    </source>
</evidence>
<gene>
    <name evidence="3" type="ORF">COY37_01915</name>
</gene>
<feature type="signal peptide" evidence="2">
    <location>
        <begin position="1"/>
        <end position="27"/>
    </location>
</feature>